<evidence type="ECO:0000313" key="2">
    <source>
        <dbReference type="Proteomes" id="UP000271137"/>
    </source>
</evidence>
<dbReference type="Proteomes" id="UP000271137">
    <property type="component" value="Unassembled WGS sequence"/>
</dbReference>
<reference evidence="1 2" key="1">
    <citation type="submission" date="2018-12" db="EMBL/GenBank/DDBJ databases">
        <title>The genome sequences of strain 502.</title>
        <authorList>
            <person name="Gao J."/>
            <person name="Sun J."/>
        </authorList>
    </citation>
    <scope>NUCLEOTIDE SEQUENCE [LARGE SCALE GENOMIC DNA]</scope>
    <source>
        <strain evidence="1 2">502</strain>
    </source>
</reference>
<gene>
    <name evidence="1" type="ORF">EJO66_32065</name>
</gene>
<evidence type="ECO:0000313" key="1">
    <source>
        <dbReference type="EMBL" id="RSZ24196.1"/>
    </source>
</evidence>
<sequence length="87" mass="9501">MSNQSWLDERRVDLIAMRVEATSRGPWAASIEGENHTSGSSCIITADGSMDLSGASDYDIAFIANARQDVPYLVAELRRLAAILESR</sequence>
<dbReference type="RefSeq" id="WP_125967230.1">
    <property type="nucleotide sequence ID" value="NZ_RXFQ01000048.1"/>
</dbReference>
<organism evidence="1 2">
    <name type="scientific">Variovorax beijingensis</name>
    <dbReference type="NCBI Taxonomy" id="2496117"/>
    <lineage>
        <taxon>Bacteria</taxon>
        <taxon>Pseudomonadati</taxon>
        <taxon>Pseudomonadota</taxon>
        <taxon>Betaproteobacteria</taxon>
        <taxon>Burkholderiales</taxon>
        <taxon>Comamonadaceae</taxon>
        <taxon>Variovorax</taxon>
    </lineage>
</organism>
<accession>A0ABX9ZX01</accession>
<name>A0ABX9ZX01_9BURK</name>
<proteinExistence type="predicted"/>
<comment type="caution">
    <text evidence="1">The sequence shown here is derived from an EMBL/GenBank/DDBJ whole genome shotgun (WGS) entry which is preliminary data.</text>
</comment>
<protein>
    <submittedName>
        <fullName evidence="1">Uncharacterized protein</fullName>
    </submittedName>
</protein>
<dbReference type="EMBL" id="RXFQ01000048">
    <property type="protein sequence ID" value="RSZ24196.1"/>
    <property type="molecule type" value="Genomic_DNA"/>
</dbReference>
<keyword evidence="2" id="KW-1185">Reference proteome</keyword>